<dbReference type="Gene3D" id="3.30.565.10">
    <property type="entry name" value="Histidine kinase-like ATPase, C-terminal domain"/>
    <property type="match status" value="1"/>
</dbReference>
<feature type="domain" description="Signal transduction histidine kinase subgroup 3 dimerisation and phosphoacceptor" evidence="10">
    <location>
        <begin position="178"/>
        <end position="242"/>
    </location>
</feature>
<evidence type="ECO:0000256" key="9">
    <source>
        <dbReference type="SAM" id="Phobius"/>
    </source>
</evidence>
<evidence type="ECO:0000256" key="3">
    <source>
        <dbReference type="ARBA" id="ARBA00022553"/>
    </source>
</evidence>
<evidence type="ECO:0000256" key="8">
    <source>
        <dbReference type="ARBA" id="ARBA00023012"/>
    </source>
</evidence>
<keyword evidence="4" id="KW-0808">Transferase</keyword>
<keyword evidence="9" id="KW-1133">Transmembrane helix</keyword>
<dbReference type="Proteomes" id="UP001429745">
    <property type="component" value="Unassembled WGS sequence"/>
</dbReference>
<evidence type="ECO:0000256" key="5">
    <source>
        <dbReference type="ARBA" id="ARBA00022741"/>
    </source>
</evidence>
<dbReference type="InterPro" id="IPR036259">
    <property type="entry name" value="MFS_trans_sf"/>
</dbReference>
<gene>
    <name evidence="11" type="ORF">HF576_15325</name>
</gene>
<dbReference type="CDD" id="cd16917">
    <property type="entry name" value="HATPase_UhpB-NarQ-NarX-like"/>
    <property type="match status" value="1"/>
</dbReference>
<keyword evidence="5" id="KW-0547">Nucleotide-binding</keyword>
<dbReference type="InterPro" id="IPR050482">
    <property type="entry name" value="Sensor_HK_TwoCompSys"/>
</dbReference>
<dbReference type="GO" id="GO:0016301">
    <property type="term" value="F:kinase activity"/>
    <property type="evidence" value="ECO:0007669"/>
    <property type="project" value="UniProtKB-KW"/>
</dbReference>
<keyword evidence="9" id="KW-0472">Membrane</keyword>
<organism evidence="11 12">
    <name type="scientific">Microbacterium salsuginis</name>
    <dbReference type="NCBI Taxonomy" id="2722803"/>
    <lineage>
        <taxon>Bacteria</taxon>
        <taxon>Bacillati</taxon>
        <taxon>Actinomycetota</taxon>
        <taxon>Actinomycetes</taxon>
        <taxon>Micrococcales</taxon>
        <taxon>Microbacteriaceae</taxon>
        <taxon>Microbacterium</taxon>
    </lineage>
</organism>
<keyword evidence="12" id="KW-1185">Reference proteome</keyword>
<dbReference type="PANTHER" id="PTHR24421">
    <property type="entry name" value="NITRATE/NITRITE SENSOR PROTEIN NARX-RELATED"/>
    <property type="match status" value="1"/>
</dbReference>
<keyword evidence="6 11" id="KW-0418">Kinase</keyword>
<accession>A0ABX1KG19</accession>
<evidence type="ECO:0000256" key="4">
    <source>
        <dbReference type="ARBA" id="ARBA00022679"/>
    </source>
</evidence>
<feature type="transmembrane region" description="Helical" evidence="9">
    <location>
        <begin position="35"/>
        <end position="52"/>
    </location>
</feature>
<keyword evidence="9" id="KW-0812">Transmembrane</keyword>
<feature type="transmembrane region" description="Helical" evidence="9">
    <location>
        <begin position="64"/>
        <end position="90"/>
    </location>
</feature>
<dbReference type="SUPFAM" id="SSF103473">
    <property type="entry name" value="MFS general substrate transporter"/>
    <property type="match status" value="1"/>
</dbReference>
<evidence type="ECO:0000256" key="2">
    <source>
        <dbReference type="ARBA" id="ARBA00012438"/>
    </source>
</evidence>
<evidence type="ECO:0000313" key="11">
    <source>
        <dbReference type="EMBL" id="NLP85218.1"/>
    </source>
</evidence>
<proteinExistence type="predicted"/>
<dbReference type="PANTHER" id="PTHR24421:SF10">
    <property type="entry name" value="NITRATE_NITRITE SENSOR PROTEIN NARQ"/>
    <property type="match status" value="1"/>
</dbReference>
<feature type="transmembrane region" description="Helical" evidence="9">
    <location>
        <begin position="102"/>
        <end position="122"/>
    </location>
</feature>
<evidence type="ECO:0000256" key="6">
    <source>
        <dbReference type="ARBA" id="ARBA00022777"/>
    </source>
</evidence>
<sequence>MLARRVLRWTGDALAVFLVVSSAFLHGPQQAPRSASVVAVIAVVAAALLLLLRRRWPIPVLAGCVALYGLAAVTGTVAPGIILAVAIAMFGLANRSTRRVTILAAAITAGAVFLLSVLGAVVSASDPRMVQFTLAVAFAAAAGDATRSRREYIVAVTERAERAEQTREAEARRRVSEERLRIARDLHDTVAHQIAVISLNAGVASSSLESPERAQEALSTIRSASRTVLREIGDLLALLRAEDPDAETMTPPSGLGRLDDLVEQFARSGLAVHLRVEGDPGRVSGAVDLVAYHVIQEGLTNALKHGTDQRAHVLVEVADEHVTVVVTNPTVPSAGRAEVGGTGAGHGLIGLRERVASVRGVVETGTTAGGYRLAATLPLAKERP</sequence>
<keyword evidence="7" id="KW-0067">ATP-binding</keyword>
<keyword evidence="3" id="KW-0597">Phosphoprotein</keyword>
<dbReference type="InterPro" id="IPR011712">
    <property type="entry name" value="Sig_transdc_His_kin_sub3_dim/P"/>
</dbReference>
<evidence type="ECO:0000256" key="1">
    <source>
        <dbReference type="ARBA" id="ARBA00000085"/>
    </source>
</evidence>
<keyword evidence="8" id="KW-0902">Two-component regulatory system</keyword>
<dbReference type="SUPFAM" id="SSF55874">
    <property type="entry name" value="ATPase domain of HSP90 chaperone/DNA topoisomerase II/histidine kinase"/>
    <property type="match status" value="1"/>
</dbReference>
<evidence type="ECO:0000259" key="10">
    <source>
        <dbReference type="Pfam" id="PF07730"/>
    </source>
</evidence>
<dbReference type="InterPro" id="IPR036890">
    <property type="entry name" value="HATPase_C_sf"/>
</dbReference>
<comment type="catalytic activity">
    <reaction evidence="1">
        <text>ATP + protein L-histidine = ADP + protein N-phospho-L-histidine.</text>
        <dbReference type="EC" id="2.7.13.3"/>
    </reaction>
</comment>
<protein>
    <recommendedName>
        <fullName evidence="2">histidine kinase</fullName>
        <ecNumber evidence="2">2.7.13.3</ecNumber>
    </recommendedName>
</protein>
<name>A0ABX1KG19_9MICO</name>
<evidence type="ECO:0000313" key="12">
    <source>
        <dbReference type="Proteomes" id="UP001429745"/>
    </source>
</evidence>
<dbReference type="EMBL" id="JABACI010000004">
    <property type="protein sequence ID" value="NLP85218.1"/>
    <property type="molecule type" value="Genomic_DNA"/>
</dbReference>
<comment type="caution">
    <text evidence="11">The sequence shown here is derived from an EMBL/GenBank/DDBJ whole genome shotgun (WGS) entry which is preliminary data.</text>
</comment>
<dbReference type="EC" id="2.7.13.3" evidence="2"/>
<reference evidence="11 12" key="1">
    <citation type="submission" date="2020-04" db="EMBL/GenBank/DDBJ databases">
        <title>CFH 90308 Microbacterium sp.</title>
        <authorList>
            <person name="Nie G."/>
            <person name="Ming H."/>
            <person name="Xia T."/>
        </authorList>
    </citation>
    <scope>NUCLEOTIDE SEQUENCE [LARGE SCALE GENOMIC DNA]</scope>
    <source>
        <strain evidence="11 12">CFH 90308</strain>
    </source>
</reference>
<dbReference type="Gene3D" id="1.20.5.1930">
    <property type="match status" value="1"/>
</dbReference>
<dbReference type="Pfam" id="PF07730">
    <property type="entry name" value="HisKA_3"/>
    <property type="match status" value="1"/>
</dbReference>
<evidence type="ECO:0000256" key="7">
    <source>
        <dbReference type="ARBA" id="ARBA00022840"/>
    </source>
</evidence>